<evidence type="ECO:0000313" key="6">
    <source>
        <dbReference type="EMBL" id="KAK9229235.1"/>
    </source>
</evidence>
<comment type="subcellular location">
    <subcellularLocation>
        <location evidence="1">Nucleus</location>
    </subcellularLocation>
</comment>
<gene>
    <name evidence="6" type="ORF">WN944_022194</name>
</gene>
<comment type="caution">
    <text evidence="6">The sequence shown here is derived from an EMBL/GenBank/DDBJ whole genome shotgun (WGS) entry which is preliminary data.</text>
</comment>
<evidence type="ECO:0000313" key="7">
    <source>
        <dbReference type="Proteomes" id="UP001428341"/>
    </source>
</evidence>
<proteinExistence type="predicted"/>
<dbReference type="InterPro" id="IPR012337">
    <property type="entry name" value="RNaseH-like_sf"/>
</dbReference>
<dbReference type="SUPFAM" id="SSF53098">
    <property type="entry name" value="Ribonuclease H-like"/>
    <property type="match status" value="1"/>
</dbReference>
<dbReference type="Proteomes" id="UP001428341">
    <property type="component" value="Unassembled WGS sequence"/>
</dbReference>
<evidence type="ECO:0000256" key="4">
    <source>
        <dbReference type="ARBA" id="ARBA00022833"/>
    </source>
</evidence>
<sequence length="369" mass="41109">MNPFYGLLYQSASPSVSPAVATTHHCRASTNLLPPSVSASHFSPSIAVTAIVSPSFGHLLSGSHRATTSAIIVVLTPLFRHLLSGNSAITATRYYLFLANQLKIKEALHGSLKVLKREDETCDISYGSFDPNVLWSLIAIMVIIHELSLRSVEYKGFREMMAHANPVVKQMSRNTLKNEILKLYHIEKCKPQYKSLPSDSEWDLAATMVENLRSFYMLTETFSADEHIECAHKLCHDLVKEYEMKAMVLSDGQDVGLENVHSKSSSNPNKYWDSAFSTEDRFLSPHRSKFHFDTLESLMCAQNWIWAFTSRGGVSDDEIFTGEEFESQGSRICWENLCLPVRAGTSSLGCGTGLKVPPTVGALPRIPRD</sequence>
<accession>A0AAP0N314</accession>
<keyword evidence="7" id="KW-1185">Reference proteome</keyword>
<dbReference type="AlphaFoldDB" id="A0AAP0N314"/>
<evidence type="ECO:0000256" key="5">
    <source>
        <dbReference type="ARBA" id="ARBA00023242"/>
    </source>
</evidence>
<organism evidence="6 7">
    <name type="scientific">Citrus x changshan-huyou</name>
    <dbReference type="NCBI Taxonomy" id="2935761"/>
    <lineage>
        <taxon>Eukaryota</taxon>
        <taxon>Viridiplantae</taxon>
        <taxon>Streptophyta</taxon>
        <taxon>Embryophyta</taxon>
        <taxon>Tracheophyta</taxon>
        <taxon>Spermatophyta</taxon>
        <taxon>Magnoliopsida</taxon>
        <taxon>eudicotyledons</taxon>
        <taxon>Gunneridae</taxon>
        <taxon>Pentapetalae</taxon>
        <taxon>rosids</taxon>
        <taxon>malvids</taxon>
        <taxon>Sapindales</taxon>
        <taxon>Rutaceae</taxon>
        <taxon>Aurantioideae</taxon>
        <taxon>Citrus</taxon>
    </lineage>
</organism>
<dbReference type="GO" id="GO:0008270">
    <property type="term" value="F:zinc ion binding"/>
    <property type="evidence" value="ECO:0007669"/>
    <property type="project" value="UniProtKB-KW"/>
</dbReference>
<dbReference type="PANTHER" id="PTHR46481">
    <property type="entry name" value="ZINC FINGER BED DOMAIN-CONTAINING PROTEIN 4"/>
    <property type="match status" value="1"/>
</dbReference>
<evidence type="ECO:0000256" key="3">
    <source>
        <dbReference type="ARBA" id="ARBA00022771"/>
    </source>
</evidence>
<keyword evidence="4" id="KW-0862">Zinc</keyword>
<protein>
    <submittedName>
        <fullName evidence="6">Uncharacterized protein</fullName>
    </submittedName>
</protein>
<dbReference type="GO" id="GO:0005634">
    <property type="term" value="C:nucleus"/>
    <property type="evidence" value="ECO:0007669"/>
    <property type="project" value="UniProtKB-SubCell"/>
</dbReference>
<reference evidence="6 7" key="1">
    <citation type="submission" date="2024-05" db="EMBL/GenBank/DDBJ databases">
        <title>Haplotype-resolved chromosome-level genome assembly of Huyou (Citrus changshanensis).</title>
        <authorList>
            <person name="Miao C."/>
            <person name="Chen W."/>
            <person name="Wu Y."/>
            <person name="Wang L."/>
            <person name="Zhao S."/>
            <person name="Grierson D."/>
            <person name="Xu C."/>
            <person name="Chen K."/>
        </authorList>
    </citation>
    <scope>NUCLEOTIDE SEQUENCE [LARGE SCALE GENOMIC DNA]</scope>
    <source>
        <strain evidence="6">01-14</strain>
        <tissue evidence="6">Leaf</tissue>
    </source>
</reference>
<evidence type="ECO:0000256" key="2">
    <source>
        <dbReference type="ARBA" id="ARBA00022723"/>
    </source>
</evidence>
<keyword evidence="3" id="KW-0863">Zinc-finger</keyword>
<dbReference type="EMBL" id="JBCGBO010000001">
    <property type="protein sequence ID" value="KAK9229235.1"/>
    <property type="molecule type" value="Genomic_DNA"/>
</dbReference>
<dbReference type="PANTHER" id="PTHR46481:SF10">
    <property type="entry name" value="ZINC FINGER BED DOMAIN-CONTAINING PROTEIN 39"/>
    <property type="match status" value="1"/>
</dbReference>
<keyword evidence="2" id="KW-0479">Metal-binding</keyword>
<evidence type="ECO:0000256" key="1">
    <source>
        <dbReference type="ARBA" id="ARBA00004123"/>
    </source>
</evidence>
<keyword evidence="5" id="KW-0539">Nucleus</keyword>
<dbReference type="InterPro" id="IPR052035">
    <property type="entry name" value="ZnF_BED_domain_contain"/>
</dbReference>
<name>A0AAP0N314_9ROSI</name>